<dbReference type="eggNOG" id="COG1565">
    <property type="taxonomic scope" value="Bacteria"/>
</dbReference>
<proteinExistence type="predicted"/>
<dbReference type="SUPFAM" id="SSF53335">
    <property type="entry name" value="S-adenosyl-L-methionine-dependent methyltransferases"/>
    <property type="match status" value="1"/>
</dbReference>
<organism evidence="3 4">
    <name type="scientific">Neisseria cinerea ATCC 14685</name>
    <dbReference type="NCBI Taxonomy" id="546262"/>
    <lineage>
        <taxon>Bacteria</taxon>
        <taxon>Pseudomonadati</taxon>
        <taxon>Pseudomonadota</taxon>
        <taxon>Betaproteobacteria</taxon>
        <taxon>Neisseriales</taxon>
        <taxon>Neisseriaceae</taxon>
        <taxon>Neisseria</taxon>
    </lineage>
</organism>
<dbReference type="STRING" id="546262.NEICINOT_04212"/>
<keyword evidence="1" id="KW-0489">Methyltransferase</keyword>
<evidence type="ECO:0000313" key="3">
    <source>
        <dbReference type="EMBL" id="EEZ71629.1"/>
    </source>
</evidence>
<dbReference type="Proteomes" id="UP000003294">
    <property type="component" value="Unassembled WGS sequence"/>
</dbReference>
<comment type="caution">
    <text evidence="3">The sequence shown here is derived from an EMBL/GenBank/DDBJ whole genome shotgun (WGS) entry which is preliminary data.</text>
</comment>
<evidence type="ECO:0000256" key="1">
    <source>
        <dbReference type="ARBA" id="ARBA00022603"/>
    </source>
</evidence>
<evidence type="ECO:0008006" key="5">
    <source>
        <dbReference type="Google" id="ProtNLM"/>
    </source>
</evidence>
<dbReference type="InterPro" id="IPR038375">
    <property type="entry name" value="NDUFAF7_sf"/>
</dbReference>
<dbReference type="PANTHER" id="PTHR12049:SF7">
    <property type="entry name" value="PROTEIN ARGININE METHYLTRANSFERASE NDUFAF7, MITOCHONDRIAL"/>
    <property type="match status" value="1"/>
</dbReference>
<dbReference type="InterPro" id="IPR029063">
    <property type="entry name" value="SAM-dependent_MTases_sf"/>
</dbReference>
<dbReference type="InterPro" id="IPR003788">
    <property type="entry name" value="NDUFAF7"/>
</dbReference>
<dbReference type="Pfam" id="PF02636">
    <property type="entry name" value="Methyltransf_28"/>
    <property type="match status" value="1"/>
</dbReference>
<dbReference type="GO" id="GO:0032259">
    <property type="term" value="P:methylation"/>
    <property type="evidence" value="ECO:0007669"/>
    <property type="project" value="UniProtKB-KW"/>
</dbReference>
<dbReference type="GO" id="GO:0035243">
    <property type="term" value="F:protein-arginine omega-N symmetric methyltransferase activity"/>
    <property type="evidence" value="ECO:0007669"/>
    <property type="project" value="TreeGrafter"/>
</dbReference>
<dbReference type="AlphaFoldDB" id="D0W3H4"/>
<dbReference type="EMBL" id="ACDY02000006">
    <property type="protein sequence ID" value="EEZ71629.1"/>
    <property type="molecule type" value="Genomic_DNA"/>
</dbReference>
<evidence type="ECO:0000256" key="2">
    <source>
        <dbReference type="ARBA" id="ARBA00022679"/>
    </source>
</evidence>
<dbReference type="Gene3D" id="3.40.50.12710">
    <property type="match status" value="1"/>
</dbReference>
<dbReference type="PANTHER" id="PTHR12049">
    <property type="entry name" value="PROTEIN ARGININE METHYLTRANSFERASE NDUFAF7, MITOCHONDRIAL"/>
    <property type="match status" value="1"/>
</dbReference>
<reference evidence="3 4" key="1">
    <citation type="submission" date="2009-10" db="EMBL/GenBank/DDBJ databases">
        <authorList>
            <person name="Weinstock G."/>
            <person name="Sodergren E."/>
            <person name="Clifton S."/>
            <person name="Fulton L."/>
            <person name="Fulton B."/>
            <person name="Courtney L."/>
            <person name="Fronick C."/>
            <person name="Harrison M."/>
            <person name="Strong C."/>
            <person name="Farmer C."/>
            <person name="Delahaunty K."/>
            <person name="Markovic C."/>
            <person name="Hall O."/>
            <person name="Minx P."/>
            <person name="Tomlinson C."/>
            <person name="Mitreva M."/>
            <person name="Nelson J."/>
            <person name="Hou S."/>
            <person name="Wollam A."/>
            <person name="Pepin K.H."/>
            <person name="Johnson M."/>
            <person name="Bhonagiri V."/>
            <person name="Nash W.E."/>
            <person name="Warren W."/>
            <person name="Chinwalla A."/>
            <person name="Mardis E.R."/>
            <person name="Wilson R.K."/>
        </authorList>
    </citation>
    <scope>NUCLEOTIDE SEQUENCE [LARGE SCALE GENOMIC DNA]</scope>
    <source>
        <strain evidence="3 4">ATCC 14685</strain>
    </source>
</reference>
<sequence length="396" mass="43972">MYGNSINLHKITLIMTLPLPSPAAQQSSANLQTLLAEEIRKHGNWIPFSRFMELVLYTPQYGYYTGGSHKIGNNGDFITAPTLTPLFARTLARQLQELLPQTAGNIYEFGAGTGQLAADLLNNLSDGINRYYIIEISSELAARQKDLIQTLAPQAAQKIVHLSALPETFNGIIIGNEVLDAMPVEIIRKDEGGSFEHVGVCLDNDRFTYSARPLHDLQLSALASLYFSKISSPYTSELHPQQYAFIRTLASRLEHGCMIFIDYGFDAAQYYHPQRNQGTLIGHYRHHVIHNPFDFIGLSDLTAHVNFTDIAQAGTDAGLDLIGYLPQSHFLLNLGITELLAQTGKTDSAAYIREAAAVQKLIDQHEMGELFKVIAFGKNINIDWTGFCFGDICHKL</sequence>
<protein>
    <recommendedName>
        <fullName evidence="5">S-adenosyl-L-methionine-dependent methyltransferase</fullName>
    </recommendedName>
</protein>
<keyword evidence="2" id="KW-0808">Transferase</keyword>
<evidence type="ECO:0000313" key="4">
    <source>
        <dbReference type="Proteomes" id="UP000003294"/>
    </source>
</evidence>
<name>D0W3H4_NEICI</name>
<accession>D0W3H4</accession>
<gene>
    <name evidence="3" type="ORF">NEICINOT_04212</name>
</gene>